<evidence type="ECO:0000313" key="5">
    <source>
        <dbReference type="Proteomes" id="UP000622707"/>
    </source>
</evidence>
<dbReference type="PANTHER" id="PTHR34475">
    <property type="match status" value="1"/>
</dbReference>
<gene>
    <name evidence="4" type="ORF">JI746_08300</name>
</gene>
<dbReference type="PANTHER" id="PTHR34475:SF1">
    <property type="entry name" value="CYTOSKELETON PROTEIN RODZ"/>
    <property type="match status" value="1"/>
</dbReference>
<accession>A0ABS1JLV1</accession>
<keyword evidence="2" id="KW-0812">Transmembrane</keyword>
<evidence type="ECO:0000256" key="1">
    <source>
        <dbReference type="SAM" id="MobiDB-lite"/>
    </source>
</evidence>
<proteinExistence type="predicted"/>
<dbReference type="Proteomes" id="UP000622707">
    <property type="component" value="Unassembled WGS sequence"/>
</dbReference>
<feature type="transmembrane region" description="Helical" evidence="2">
    <location>
        <begin position="119"/>
        <end position="139"/>
    </location>
</feature>
<dbReference type="EMBL" id="JAEQND010000004">
    <property type="protein sequence ID" value="MBL0425106.1"/>
    <property type="molecule type" value="Genomic_DNA"/>
</dbReference>
<feature type="compositionally biased region" description="Polar residues" evidence="1">
    <location>
        <begin position="169"/>
        <end position="179"/>
    </location>
</feature>
<reference evidence="4 5" key="1">
    <citation type="journal article" date="2017" name="Int. J. Syst. Evol. Microbiol.">
        <title>Ramlibacter alkalitolerans sp. nov., alkali-tolerant bacterium isolated from soil of ginseng.</title>
        <authorList>
            <person name="Lee D.H."/>
            <person name="Cha C.J."/>
        </authorList>
    </citation>
    <scope>NUCLEOTIDE SEQUENCE [LARGE SCALE GENOMIC DNA]</scope>
    <source>
        <strain evidence="4 5">KACC 19305</strain>
    </source>
</reference>
<dbReference type="RefSeq" id="WP_201688395.1">
    <property type="nucleotide sequence ID" value="NZ_JAEQND010000004.1"/>
</dbReference>
<keyword evidence="5" id="KW-1185">Reference proteome</keyword>
<keyword evidence="2" id="KW-1133">Transmembrane helix</keyword>
<comment type="caution">
    <text evidence="4">The sequence shown here is derived from an EMBL/GenBank/DDBJ whole genome shotgun (WGS) entry which is preliminary data.</text>
</comment>
<dbReference type="InterPro" id="IPR010982">
    <property type="entry name" value="Lambda_DNA-bd_dom_sf"/>
</dbReference>
<evidence type="ECO:0000256" key="2">
    <source>
        <dbReference type="SAM" id="Phobius"/>
    </source>
</evidence>
<feature type="domain" description="Cytoskeleton protein RodZ-like C-terminal" evidence="3">
    <location>
        <begin position="253"/>
        <end position="324"/>
    </location>
</feature>
<sequence>MSDDPAGVAGVSAGTLLRQAREAAGLHVSTLAANLKVPVRKLEALEEDRYEELPDAVFVRALASSVCRTLKIDPAPVLQRLPQTPQPRLADSGQAINAPFRSPSDGPPPGMLNQVSRPVLLTVVVLLLGALVLIFLPLVQRGWDTVAQANRSEAPPPPAPVPGEARPEQPTTEPAQAGTSVAGLPGAPASAAGAVPTAAAITQAPEGAASTGNGVQLRTSASTAAAPPASAATAPASAPVAAASPNAGTGVVVFRTRAQSWVQVKDARGTTVLQKLMEPGETAGADGALPLSVVVGSVQNTEVQVRGKPFDLAPLARDNVARFEVK</sequence>
<keyword evidence="2" id="KW-0472">Membrane</keyword>
<protein>
    <submittedName>
        <fullName evidence="4">DUF4115 domain-containing protein</fullName>
    </submittedName>
</protein>
<feature type="region of interest" description="Disordered" evidence="1">
    <location>
        <begin position="82"/>
        <end position="111"/>
    </location>
</feature>
<dbReference type="Pfam" id="PF13464">
    <property type="entry name" value="RodZ_C"/>
    <property type="match status" value="1"/>
</dbReference>
<name>A0ABS1JLV1_9BURK</name>
<feature type="region of interest" description="Disordered" evidence="1">
    <location>
        <begin position="149"/>
        <end position="189"/>
    </location>
</feature>
<dbReference type="InterPro" id="IPR025194">
    <property type="entry name" value="RodZ-like_C"/>
</dbReference>
<organism evidence="4 5">
    <name type="scientific">Ramlibacter alkalitolerans</name>
    <dbReference type="NCBI Taxonomy" id="2039631"/>
    <lineage>
        <taxon>Bacteria</taxon>
        <taxon>Pseudomonadati</taxon>
        <taxon>Pseudomonadota</taxon>
        <taxon>Betaproteobacteria</taxon>
        <taxon>Burkholderiales</taxon>
        <taxon>Comamonadaceae</taxon>
        <taxon>Ramlibacter</taxon>
    </lineage>
</organism>
<evidence type="ECO:0000313" key="4">
    <source>
        <dbReference type="EMBL" id="MBL0425106.1"/>
    </source>
</evidence>
<dbReference type="Gene3D" id="1.10.260.40">
    <property type="entry name" value="lambda repressor-like DNA-binding domains"/>
    <property type="match status" value="1"/>
</dbReference>
<dbReference type="Pfam" id="PF13413">
    <property type="entry name" value="HTH_25"/>
    <property type="match status" value="1"/>
</dbReference>
<evidence type="ECO:0000259" key="3">
    <source>
        <dbReference type="Pfam" id="PF13464"/>
    </source>
</evidence>
<dbReference type="InterPro" id="IPR050400">
    <property type="entry name" value="Bact_Cytoskel_RodZ"/>
</dbReference>